<keyword evidence="1" id="KW-0732">Signal</keyword>
<feature type="signal peptide" evidence="1">
    <location>
        <begin position="1"/>
        <end position="18"/>
    </location>
</feature>
<gene>
    <name evidence="2" type="ORF">LSINAPIS_LOCUS9808</name>
</gene>
<accession>A0A5E4QKH0</accession>
<name>A0A5E4QKH0_9NEOP</name>
<reference evidence="2 3" key="1">
    <citation type="submission" date="2017-07" db="EMBL/GenBank/DDBJ databases">
        <authorList>
            <person name="Talla V."/>
            <person name="Backstrom N."/>
        </authorList>
    </citation>
    <scope>NUCLEOTIDE SEQUENCE [LARGE SCALE GENOMIC DNA]</scope>
</reference>
<evidence type="ECO:0000313" key="3">
    <source>
        <dbReference type="Proteomes" id="UP000324832"/>
    </source>
</evidence>
<dbReference type="AlphaFoldDB" id="A0A5E4QKH0"/>
<feature type="chain" id="PRO_5022954345" evidence="1">
    <location>
        <begin position="19"/>
        <end position="77"/>
    </location>
</feature>
<proteinExistence type="predicted"/>
<keyword evidence="3" id="KW-1185">Reference proteome</keyword>
<protein>
    <submittedName>
        <fullName evidence="2">Uncharacterized protein</fullName>
    </submittedName>
</protein>
<evidence type="ECO:0000313" key="2">
    <source>
        <dbReference type="EMBL" id="VVC98793.1"/>
    </source>
</evidence>
<organism evidence="2 3">
    <name type="scientific">Leptidea sinapis</name>
    <dbReference type="NCBI Taxonomy" id="189913"/>
    <lineage>
        <taxon>Eukaryota</taxon>
        <taxon>Metazoa</taxon>
        <taxon>Ecdysozoa</taxon>
        <taxon>Arthropoda</taxon>
        <taxon>Hexapoda</taxon>
        <taxon>Insecta</taxon>
        <taxon>Pterygota</taxon>
        <taxon>Neoptera</taxon>
        <taxon>Endopterygota</taxon>
        <taxon>Lepidoptera</taxon>
        <taxon>Glossata</taxon>
        <taxon>Ditrysia</taxon>
        <taxon>Papilionoidea</taxon>
        <taxon>Pieridae</taxon>
        <taxon>Dismorphiinae</taxon>
        <taxon>Leptidea</taxon>
    </lineage>
</organism>
<sequence>MKSRVVIVLTMLLVVCYSNNDSSFDSSGSKDYYKPSGVLASVGRMFIDIPLGFVEALKDAAEAIEDVAVTFVRGIFG</sequence>
<evidence type="ECO:0000256" key="1">
    <source>
        <dbReference type="SAM" id="SignalP"/>
    </source>
</evidence>
<dbReference type="Proteomes" id="UP000324832">
    <property type="component" value="Unassembled WGS sequence"/>
</dbReference>
<dbReference type="EMBL" id="FZQP02003779">
    <property type="protein sequence ID" value="VVC98793.1"/>
    <property type="molecule type" value="Genomic_DNA"/>
</dbReference>